<dbReference type="Proteomes" id="UP001163324">
    <property type="component" value="Chromosome 2"/>
</dbReference>
<reference evidence="1" key="1">
    <citation type="submission" date="2022-10" db="EMBL/GenBank/DDBJ databases">
        <title>Complete Genome of Trichothecium roseum strain YXFP-22015, a Plant Pathogen Isolated from Citrus.</title>
        <authorList>
            <person name="Wang Y."/>
            <person name="Zhu L."/>
        </authorList>
    </citation>
    <scope>NUCLEOTIDE SEQUENCE</scope>
    <source>
        <strain evidence="1">YXFP-22015</strain>
    </source>
</reference>
<organism evidence="1 2">
    <name type="scientific">Trichothecium roseum</name>
    <dbReference type="NCBI Taxonomy" id="47278"/>
    <lineage>
        <taxon>Eukaryota</taxon>
        <taxon>Fungi</taxon>
        <taxon>Dikarya</taxon>
        <taxon>Ascomycota</taxon>
        <taxon>Pezizomycotina</taxon>
        <taxon>Sordariomycetes</taxon>
        <taxon>Hypocreomycetidae</taxon>
        <taxon>Hypocreales</taxon>
        <taxon>Hypocreales incertae sedis</taxon>
        <taxon>Trichothecium</taxon>
    </lineage>
</organism>
<proteinExistence type="predicted"/>
<protein>
    <submittedName>
        <fullName evidence="1">Uncharacterized protein</fullName>
    </submittedName>
</protein>
<gene>
    <name evidence="1" type="ORF">N3K66_001998</name>
</gene>
<dbReference type="EMBL" id="CM047941">
    <property type="protein sequence ID" value="KAI9902646.1"/>
    <property type="molecule type" value="Genomic_DNA"/>
</dbReference>
<name>A0ACC0V9S9_9HYPO</name>
<accession>A0ACC0V9S9</accession>
<evidence type="ECO:0000313" key="1">
    <source>
        <dbReference type="EMBL" id="KAI9902646.1"/>
    </source>
</evidence>
<sequence length="154" mass="17638">MSNGNMRRETLFIVLTHGLVATLSNSKDINERPTSRGSSRSGERTPVVDDDDDDDGRPTMADYRQAEATVAEAKRQAELAESDLRDAKAHTFEAERRWLEADDEGQKARLRPYVRQARDCERQLENMRLVALRKLIEAEANLYHARLARERGLR</sequence>
<keyword evidence="2" id="KW-1185">Reference proteome</keyword>
<evidence type="ECO:0000313" key="2">
    <source>
        <dbReference type="Proteomes" id="UP001163324"/>
    </source>
</evidence>
<comment type="caution">
    <text evidence="1">The sequence shown here is derived from an EMBL/GenBank/DDBJ whole genome shotgun (WGS) entry which is preliminary data.</text>
</comment>